<proteinExistence type="predicted"/>
<dbReference type="InterPro" id="IPR019734">
    <property type="entry name" value="TPR_rpt"/>
</dbReference>
<dbReference type="SUPFAM" id="SSF55874">
    <property type="entry name" value="ATPase domain of HSP90 chaperone/DNA topoisomerase II/histidine kinase"/>
    <property type="match status" value="1"/>
</dbReference>
<keyword evidence="4" id="KW-0732">Signal</keyword>
<dbReference type="GO" id="GO:0046983">
    <property type="term" value="F:protein dimerization activity"/>
    <property type="evidence" value="ECO:0007669"/>
    <property type="project" value="InterPro"/>
</dbReference>
<accession>A0A023BZF8</accession>
<dbReference type="RefSeq" id="WP_034237941.1">
    <property type="nucleotide sequence ID" value="NZ_AQRA01000001.1"/>
</dbReference>
<evidence type="ECO:0000256" key="2">
    <source>
        <dbReference type="SAM" id="Coils"/>
    </source>
</evidence>
<evidence type="ECO:0000313" key="7">
    <source>
        <dbReference type="Proteomes" id="UP000023541"/>
    </source>
</evidence>
<dbReference type="Gene3D" id="3.30.565.10">
    <property type="entry name" value="Histidine kinase-like ATPase, C-terminal domain"/>
    <property type="match status" value="1"/>
</dbReference>
<feature type="chain" id="PRO_5001516141" description="Histidine kinase domain-containing protein" evidence="4">
    <location>
        <begin position="27"/>
        <end position="912"/>
    </location>
</feature>
<keyword evidence="7" id="KW-1185">Reference proteome</keyword>
<dbReference type="eggNOG" id="COG4585">
    <property type="taxonomic scope" value="Bacteria"/>
</dbReference>
<dbReference type="InterPro" id="IPR005467">
    <property type="entry name" value="His_kinase_dom"/>
</dbReference>
<feature type="signal peptide" evidence="4">
    <location>
        <begin position="1"/>
        <end position="26"/>
    </location>
</feature>
<dbReference type="STRING" id="1317122.ATO12_01290"/>
<dbReference type="SUPFAM" id="SSF48452">
    <property type="entry name" value="TPR-like"/>
    <property type="match status" value="4"/>
</dbReference>
<dbReference type="InterPro" id="IPR036890">
    <property type="entry name" value="HATPase_C_sf"/>
</dbReference>
<sequence>MKNILKSKSFIKIFLVLVLSFPVTRAQNLNVIDSLTTRLANSNERERISILLALAKSHQNSEQKEAIKYANKSILLSEKYNDQLHIGRAHILIGDAYTVSGKFDEAEKHLEQAKDIFSVVKSEKDEVDLYGYLGELYIKTNNYDKAEEYYLKRLKISKKIGGKKKIAWSINNLVSIYLERGKMEEAESSAFEALKLAESLKDKNLQINLHVKIADIIAYQHGDLDKISEHYQRALKLAVEKKNPRASSAININWAVTLSNYEKFKEAEKHFMDALKTCEQYGYHNRIILVYSGLGETSLGKGNYEKAMNYFVKALGIVNKTNNKRGKASIYRKIGAIHIEQGSYEKSIEYLYKSLGFYEALNDKSSLSVVYNYIGEAFYQLNNFSKAEENYQNGVVLCEELGDQKGIAISYLSLGALKVKQKLFEEAMLYLEKAHDKVKKMGHSRELILYYNAMAECKYNQGEIEEALDLMLQVLSMEHKLKEFKKPEIESYTRLGTIYYELQKYEKAEMFFRKSLKTSIVMKSKMEIKNNYFWLSKCYEKLNKYEKSLEYYKKYSIIKDSIFNLNKIKQIADIQIKYDTDKKEKEILFLQKEKEYQTILFNSQKNELYRVNLEKDLERERKERDIIQLKSARKQSEIEQLNMQNNLEIAEKEIKNNQLSIQKSRLARELLIRNIIIGGGVLAFIVLFLALMYYRQRLKTQKIIARKEIEAINANINGQEKERERIAKELHDGIGGNLAAIKLDLSKLSNGSNHELQKVIKNVNGTYNEVRTLSHDLIPPKILKTSFEKLIKDYLNNLSKTCSFTISNDFYPSSRFNQLTDKIKIELYRITQELMNNIIKHAQADQVSLQFIMIDKRIKFIIEDNGIGFDTENISKGIGLNNILSRTKVLSGNMHIDTIINRGTVIEIDIPA</sequence>
<reference evidence="6 7" key="1">
    <citation type="submission" date="2014-04" db="EMBL/GenBank/DDBJ databases">
        <title>Aquimarina sp. 22II-S11-z7 Genome Sequencing.</title>
        <authorList>
            <person name="Lai Q."/>
        </authorList>
    </citation>
    <scope>NUCLEOTIDE SEQUENCE [LARGE SCALE GENOMIC DNA]</scope>
    <source>
        <strain evidence="6 7">22II-S11-z7</strain>
    </source>
</reference>
<dbReference type="GO" id="GO:0016020">
    <property type="term" value="C:membrane"/>
    <property type="evidence" value="ECO:0007669"/>
    <property type="project" value="InterPro"/>
</dbReference>
<gene>
    <name evidence="6" type="ORF">ATO12_01290</name>
</gene>
<dbReference type="SMART" id="SM00028">
    <property type="entry name" value="TPR"/>
    <property type="match status" value="11"/>
</dbReference>
<evidence type="ECO:0000313" key="6">
    <source>
        <dbReference type="EMBL" id="EZH75441.1"/>
    </source>
</evidence>
<dbReference type="Pfam" id="PF13181">
    <property type="entry name" value="TPR_8"/>
    <property type="match status" value="1"/>
</dbReference>
<dbReference type="Proteomes" id="UP000023541">
    <property type="component" value="Unassembled WGS sequence"/>
</dbReference>
<organism evidence="6 7">
    <name type="scientific">Aquimarina atlantica</name>
    <dbReference type="NCBI Taxonomy" id="1317122"/>
    <lineage>
        <taxon>Bacteria</taxon>
        <taxon>Pseudomonadati</taxon>
        <taxon>Bacteroidota</taxon>
        <taxon>Flavobacteriia</taxon>
        <taxon>Flavobacteriales</taxon>
        <taxon>Flavobacteriaceae</taxon>
        <taxon>Aquimarina</taxon>
    </lineage>
</organism>
<feature type="repeat" description="TPR" evidence="1">
    <location>
        <begin position="328"/>
        <end position="361"/>
    </location>
</feature>
<feature type="domain" description="Histidine kinase" evidence="5">
    <location>
        <begin position="725"/>
        <end position="912"/>
    </location>
</feature>
<dbReference type="PROSITE" id="PS50109">
    <property type="entry name" value="HIS_KIN"/>
    <property type="match status" value="1"/>
</dbReference>
<dbReference type="eggNOG" id="COG0457">
    <property type="taxonomic scope" value="Bacteria"/>
</dbReference>
<dbReference type="EMBL" id="AQRA01000001">
    <property type="protein sequence ID" value="EZH75441.1"/>
    <property type="molecule type" value="Genomic_DNA"/>
</dbReference>
<name>A0A023BZF8_9FLAO</name>
<dbReference type="Gene3D" id="1.20.5.1930">
    <property type="match status" value="1"/>
</dbReference>
<dbReference type="CDD" id="cd16917">
    <property type="entry name" value="HATPase_UhpB-NarQ-NarX-like"/>
    <property type="match status" value="1"/>
</dbReference>
<evidence type="ECO:0000256" key="4">
    <source>
        <dbReference type="SAM" id="SignalP"/>
    </source>
</evidence>
<feature type="repeat" description="TPR" evidence="1">
    <location>
        <begin position="489"/>
        <end position="522"/>
    </location>
</feature>
<dbReference type="GO" id="GO:0000155">
    <property type="term" value="F:phosphorelay sensor kinase activity"/>
    <property type="evidence" value="ECO:0007669"/>
    <property type="project" value="InterPro"/>
</dbReference>
<dbReference type="PANTHER" id="PTHR10098">
    <property type="entry name" value="RAPSYN-RELATED"/>
    <property type="match status" value="1"/>
</dbReference>
<dbReference type="AlphaFoldDB" id="A0A023BZF8"/>
<dbReference type="Pfam" id="PF02518">
    <property type="entry name" value="HATPase_c"/>
    <property type="match status" value="1"/>
</dbReference>
<keyword evidence="3" id="KW-1133">Transmembrane helix</keyword>
<dbReference type="OrthoDB" id="9778366at2"/>
<comment type="caution">
    <text evidence="6">The sequence shown here is derived from an EMBL/GenBank/DDBJ whole genome shotgun (WGS) entry which is preliminary data.</text>
</comment>
<keyword evidence="1" id="KW-0802">TPR repeat</keyword>
<feature type="repeat" description="TPR" evidence="1">
    <location>
        <begin position="127"/>
        <end position="160"/>
    </location>
</feature>
<feature type="repeat" description="TPR" evidence="1">
    <location>
        <begin position="368"/>
        <end position="401"/>
    </location>
</feature>
<evidence type="ECO:0000256" key="1">
    <source>
        <dbReference type="PROSITE-ProRule" id="PRU00339"/>
    </source>
</evidence>
<dbReference type="PROSITE" id="PS50005">
    <property type="entry name" value="TPR"/>
    <property type="match status" value="5"/>
</dbReference>
<keyword evidence="3" id="KW-0472">Membrane</keyword>
<dbReference type="InterPro" id="IPR003594">
    <property type="entry name" value="HATPase_dom"/>
</dbReference>
<dbReference type="Gene3D" id="1.25.40.10">
    <property type="entry name" value="Tetratricopeptide repeat domain"/>
    <property type="match status" value="4"/>
</dbReference>
<evidence type="ECO:0000256" key="3">
    <source>
        <dbReference type="SAM" id="Phobius"/>
    </source>
</evidence>
<feature type="repeat" description="TPR" evidence="1">
    <location>
        <begin position="288"/>
        <end position="321"/>
    </location>
</feature>
<feature type="transmembrane region" description="Helical" evidence="3">
    <location>
        <begin position="670"/>
        <end position="694"/>
    </location>
</feature>
<dbReference type="InterPro" id="IPR011990">
    <property type="entry name" value="TPR-like_helical_dom_sf"/>
</dbReference>
<evidence type="ECO:0000259" key="5">
    <source>
        <dbReference type="PROSITE" id="PS50109"/>
    </source>
</evidence>
<dbReference type="InterPro" id="IPR011712">
    <property type="entry name" value="Sig_transdc_His_kin_sub3_dim/P"/>
</dbReference>
<feature type="coiled-coil region" evidence="2">
    <location>
        <begin position="610"/>
        <end position="669"/>
    </location>
</feature>
<feature type="coiled-coil region" evidence="2">
    <location>
        <begin position="695"/>
        <end position="729"/>
    </location>
</feature>
<keyword evidence="3" id="KW-0812">Transmembrane</keyword>
<dbReference type="Pfam" id="PF07730">
    <property type="entry name" value="HisKA_3"/>
    <property type="match status" value="1"/>
</dbReference>
<dbReference type="Pfam" id="PF13424">
    <property type="entry name" value="TPR_12"/>
    <property type="match status" value="4"/>
</dbReference>
<keyword evidence="2" id="KW-0175">Coiled coil</keyword>
<protein>
    <recommendedName>
        <fullName evidence="5">Histidine kinase domain-containing protein</fullName>
    </recommendedName>
</protein>